<name>A0ABT2R1U0_9GAMM</name>
<keyword evidence="3" id="KW-1185">Reference proteome</keyword>
<feature type="domain" description="DNA mimic protein DMP19 C-terminal" evidence="1">
    <location>
        <begin position="48"/>
        <end position="164"/>
    </location>
</feature>
<accession>A0ABT2R1U0</accession>
<evidence type="ECO:0000313" key="2">
    <source>
        <dbReference type="EMBL" id="MCU5783672.1"/>
    </source>
</evidence>
<protein>
    <recommendedName>
        <fullName evidence="1">DNA mimic protein DMP19 C-terminal domain-containing protein</fullName>
    </recommendedName>
</protein>
<comment type="caution">
    <text evidence="2">The sequence shown here is derived from an EMBL/GenBank/DDBJ whole genome shotgun (WGS) entry which is preliminary data.</text>
</comment>
<dbReference type="EMBL" id="ARXS01000018">
    <property type="protein sequence ID" value="MCU5783672.1"/>
    <property type="molecule type" value="Genomic_DNA"/>
</dbReference>
<evidence type="ECO:0000259" key="1">
    <source>
        <dbReference type="Pfam" id="PF14300"/>
    </source>
</evidence>
<dbReference type="Pfam" id="PF14300">
    <property type="entry name" value="DMP19"/>
    <property type="match status" value="1"/>
</dbReference>
<dbReference type="RefSeq" id="WP_262461302.1">
    <property type="nucleotide sequence ID" value="NZ_ARXS01000018.1"/>
</dbReference>
<gene>
    <name evidence="2" type="ORF">MA04_02972</name>
</gene>
<sequence>MQTDTLLTPEDAILIPVDVLGSDDPDDIIGANIDVLNALFSEYLGIDEVSREALVSYYVDYYLAQINNGGFSQFVYNSGWADDIVERVRGGLDAMGARRHQSLFEQGVALVAELGPDQLQTFFESDYFGDNPIRDRFEALSDPFYAAQETENLSRLNADWLKAHPKLLALSDPDLEREITRRAEAIPNRAERIAQALNNEPDYMKRIRALCAEAGQALEQVTAGDPSHEYQGHTVLAWHFLTDRGHHFMVEADGKAMMFDGTSGTKVAEIPY</sequence>
<proteinExistence type="predicted"/>
<dbReference type="Gene3D" id="1.20.1420.60">
    <property type="match status" value="1"/>
</dbReference>
<evidence type="ECO:0000313" key="3">
    <source>
        <dbReference type="Proteomes" id="UP001064106"/>
    </source>
</evidence>
<organism evidence="2 3">
    <name type="scientific">Alloalcanivorax balearicus MACL04</name>
    <dbReference type="NCBI Taxonomy" id="1177182"/>
    <lineage>
        <taxon>Bacteria</taxon>
        <taxon>Pseudomonadati</taxon>
        <taxon>Pseudomonadota</taxon>
        <taxon>Gammaproteobacteria</taxon>
        <taxon>Oceanospirillales</taxon>
        <taxon>Alcanivoracaceae</taxon>
        <taxon>Alloalcanivorax</taxon>
    </lineage>
</organism>
<reference evidence="2" key="1">
    <citation type="submission" date="2012-09" db="EMBL/GenBank/DDBJ databases">
        <title>Genome Sequence of alkane-degrading Bacterium Alcanivorax balearicus MACL04.</title>
        <authorList>
            <person name="Lai Q."/>
            <person name="Shao Z."/>
        </authorList>
    </citation>
    <scope>NUCLEOTIDE SEQUENCE</scope>
    <source>
        <strain evidence="2">MACL04</strain>
    </source>
</reference>
<dbReference type="InterPro" id="IPR025402">
    <property type="entry name" value="DMP19_C"/>
</dbReference>
<dbReference type="Proteomes" id="UP001064106">
    <property type="component" value="Unassembled WGS sequence"/>
</dbReference>